<dbReference type="OrthoDB" id="9805918at2"/>
<evidence type="ECO:0000313" key="13">
    <source>
        <dbReference type="EMBL" id="OAT86407.1"/>
    </source>
</evidence>
<dbReference type="CDD" id="cd01894">
    <property type="entry name" value="EngA1"/>
    <property type="match status" value="1"/>
</dbReference>
<feature type="binding site" evidence="9">
    <location>
        <begin position="295"/>
        <end position="298"/>
    </location>
    <ligand>
        <name>GTP</name>
        <dbReference type="ChEBI" id="CHEBI:37565"/>
        <label>2</label>
    </ligand>
</feature>
<feature type="binding site" evidence="9">
    <location>
        <begin position="230"/>
        <end position="234"/>
    </location>
    <ligand>
        <name>GTP</name>
        <dbReference type="ChEBI" id="CHEBI:37565"/>
        <label>2</label>
    </ligand>
</feature>
<keyword evidence="14" id="KW-1185">Reference proteome</keyword>
<sequence length="442" mass="48991">MPKPIVVIVGRPNVGKSTLFNRIVGGRVAIVENEPGVTRDRLYQDAEWAGRAFTLVDTGGLDLRETGEIAGGVRRQVELAVREADAVLFVVDARAELTATDREVAAMLRRNNKPVLLVANKVENFSRTEHLAVFYELGLGEPIPVSAAEGLNTGDMLDRLLAVLPPEEAAEAQTDQIRIAVIGRPNVGKSSLINSLLGEERVIVSDVPGTTRDAVDIHLQRGEKHYVLVDTAGIRRKSRIDQPTEKFSVIRSLRAVNRCEAALVVLDAVEGVTEQDKRIAGYAHEQGKAAVIVVNKWDLVEKDTHTAGRFTETIRRELGFMTYAPVLFTSALTGKRTGRVLEAVDLVAEQSHLRIATANLNALIREALLHNPPPAQKTRRLKIFYATQGGVNPPTFILFVNDPELMHFSYLRYLENQLRQAYGFEGTPIRFFLRRRKEEGAK</sequence>
<evidence type="ECO:0000256" key="7">
    <source>
        <dbReference type="ARBA" id="ARBA00032345"/>
    </source>
</evidence>
<comment type="function">
    <text evidence="8 9 11">GTPase that plays an essential role in the late steps of ribosome biogenesis.</text>
</comment>
<dbReference type="SUPFAM" id="SSF52540">
    <property type="entry name" value="P-loop containing nucleoside triphosphate hydrolases"/>
    <property type="match status" value="2"/>
</dbReference>
<dbReference type="Gene3D" id="3.30.300.20">
    <property type="match status" value="1"/>
</dbReference>
<dbReference type="FunFam" id="3.30.300.20:FF:000004">
    <property type="entry name" value="GTPase Der"/>
    <property type="match status" value="1"/>
</dbReference>
<dbReference type="PANTHER" id="PTHR43834">
    <property type="entry name" value="GTPASE DER"/>
    <property type="match status" value="1"/>
</dbReference>
<dbReference type="HAMAP" id="MF_00195">
    <property type="entry name" value="GTPase_Der"/>
    <property type="match status" value="1"/>
</dbReference>
<keyword evidence="3 9" id="KW-0690">Ribosome biogenesis</keyword>
<evidence type="ECO:0000256" key="6">
    <source>
        <dbReference type="ARBA" id="ARBA00023134"/>
    </source>
</evidence>
<comment type="caution">
    <text evidence="13">The sequence shown here is derived from an EMBL/GenBank/DDBJ whole genome shotgun (WGS) entry which is preliminary data.</text>
</comment>
<comment type="similarity">
    <text evidence="1 9 10 11">Belongs to the TRAFAC class TrmE-Era-EngA-EngB-Septin-like GTPase superfamily. EngA (Der) GTPase family.</text>
</comment>
<dbReference type="GO" id="GO:0042254">
    <property type="term" value="P:ribosome biogenesis"/>
    <property type="evidence" value="ECO:0007669"/>
    <property type="project" value="UniProtKB-KW"/>
</dbReference>
<dbReference type="EMBL" id="LYVF01000013">
    <property type="protein sequence ID" value="OAT86407.1"/>
    <property type="molecule type" value="Genomic_DNA"/>
</dbReference>
<feature type="domain" description="EngA-type G" evidence="12">
    <location>
        <begin position="4"/>
        <end position="168"/>
    </location>
</feature>
<keyword evidence="5 9" id="KW-0547">Nucleotide-binding</keyword>
<reference evidence="13 14" key="1">
    <citation type="submission" date="2016-04" db="EMBL/GenBank/DDBJ databases">
        <authorList>
            <person name="Evans L.H."/>
            <person name="Alamgir A."/>
            <person name="Owens N."/>
            <person name="Weber N.D."/>
            <person name="Virtaneva K."/>
            <person name="Barbian K."/>
            <person name="Babar A."/>
            <person name="Rosenke K."/>
        </authorList>
    </citation>
    <scope>NUCLEOTIDE SEQUENCE [LARGE SCALE GENOMIC DNA]</scope>
    <source>
        <strain evidence="13 14">LMa1</strain>
    </source>
</reference>
<evidence type="ECO:0000256" key="11">
    <source>
        <dbReference type="RuleBase" id="RU004481"/>
    </source>
</evidence>
<dbReference type="PANTHER" id="PTHR43834:SF6">
    <property type="entry name" value="GTPASE DER"/>
    <property type="match status" value="1"/>
</dbReference>
<dbReference type="GO" id="GO:0005525">
    <property type="term" value="F:GTP binding"/>
    <property type="evidence" value="ECO:0007669"/>
    <property type="project" value="UniProtKB-UniRule"/>
</dbReference>
<keyword evidence="4 11" id="KW-0677">Repeat</keyword>
<evidence type="ECO:0000256" key="10">
    <source>
        <dbReference type="PROSITE-ProRule" id="PRU01049"/>
    </source>
</evidence>
<evidence type="ECO:0000256" key="1">
    <source>
        <dbReference type="ARBA" id="ARBA00008279"/>
    </source>
</evidence>
<organism evidence="13 14">
    <name type="scientific">Desulfotomaculum copahuensis</name>
    <dbReference type="NCBI Taxonomy" id="1838280"/>
    <lineage>
        <taxon>Bacteria</taxon>
        <taxon>Bacillati</taxon>
        <taxon>Bacillota</taxon>
        <taxon>Clostridia</taxon>
        <taxon>Eubacteriales</taxon>
        <taxon>Desulfotomaculaceae</taxon>
        <taxon>Desulfotomaculum</taxon>
    </lineage>
</organism>
<feature type="binding site" evidence="9">
    <location>
        <begin position="120"/>
        <end position="123"/>
    </location>
    <ligand>
        <name>GTP</name>
        <dbReference type="ChEBI" id="CHEBI:37565"/>
        <label>1</label>
    </ligand>
</feature>
<dbReference type="GO" id="GO:0043022">
    <property type="term" value="F:ribosome binding"/>
    <property type="evidence" value="ECO:0007669"/>
    <property type="project" value="TreeGrafter"/>
</dbReference>
<evidence type="ECO:0000256" key="8">
    <source>
        <dbReference type="ARBA" id="ARBA00053470"/>
    </source>
</evidence>
<accession>A0A1B7LIL7</accession>
<dbReference type="FunFam" id="3.40.50.300:FF:000057">
    <property type="entry name" value="GTPase Der"/>
    <property type="match status" value="1"/>
</dbReference>
<dbReference type="PROSITE" id="PS51712">
    <property type="entry name" value="G_ENGA"/>
    <property type="match status" value="2"/>
</dbReference>
<evidence type="ECO:0000256" key="4">
    <source>
        <dbReference type="ARBA" id="ARBA00022737"/>
    </source>
</evidence>
<evidence type="ECO:0000256" key="9">
    <source>
        <dbReference type="HAMAP-Rule" id="MF_00195"/>
    </source>
</evidence>
<feature type="binding site" evidence="9">
    <location>
        <begin position="183"/>
        <end position="190"/>
    </location>
    <ligand>
        <name>GTP</name>
        <dbReference type="ChEBI" id="CHEBI:37565"/>
        <label>2</label>
    </ligand>
</feature>
<evidence type="ECO:0000256" key="5">
    <source>
        <dbReference type="ARBA" id="ARBA00022741"/>
    </source>
</evidence>
<evidence type="ECO:0000313" key="14">
    <source>
        <dbReference type="Proteomes" id="UP000078532"/>
    </source>
</evidence>
<dbReference type="NCBIfam" id="TIGR00231">
    <property type="entry name" value="small_GTP"/>
    <property type="match status" value="2"/>
</dbReference>
<feature type="binding site" evidence="9">
    <location>
        <begin position="57"/>
        <end position="61"/>
    </location>
    <ligand>
        <name>GTP</name>
        <dbReference type="ChEBI" id="CHEBI:37565"/>
        <label>1</label>
    </ligand>
</feature>
<dbReference type="InterPro" id="IPR027417">
    <property type="entry name" value="P-loop_NTPase"/>
</dbReference>
<evidence type="ECO:0000256" key="3">
    <source>
        <dbReference type="ARBA" id="ARBA00022517"/>
    </source>
</evidence>
<dbReference type="InterPro" id="IPR032859">
    <property type="entry name" value="KH_dom-like"/>
</dbReference>
<dbReference type="NCBIfam" id="TIGR03594">
    <property type="entry name" value="GTPase_EngA"/>
    <property type="match status" value="1"/>
</dbReference>
<dbReference type="RefSeq" id="WP_066666136.1">
    <property type="nucleotide sequence ID" value="NZ_LYVF01000013.1"/>
</dbReference>
<dbReference type="Gene3D" id="3.40.50.300">
    <property type="entry name" value="P-loop containing nucleotide triphosphate hydrolases"/>
    <property type="match status" value="2"/>
</dbReference>
<proteinExistence type="inferred from homology"/>
<keyword evidence="6 9" id="KW-0342">GTP-binding</keyword>
<dbReference type="InterPro" id="IPR016484">
    <property type="entry name" value="GTPase_Der"/>
</dbReference>
<dbReference type="AlphaFoldDB" id="A0A1B7LIL7"/>
<dbReference type="CDD" id="cd01895">
    <property type="entry name" value="EngA2"/>
    <property type="match status" value="1"/>
</dbReference>
<dbReference type="STRING" id="1838280.A6M21_02975"/>
<dbReference type="InterPro" id="IPR005225">
    <property type="entry name" value="Small_GTP-bd"/>
</dbReference>
<dbReference type="FunFam" id="3.40.50.300:FF:000040">
    <property type="entry name" value="GTPase Der"/>
    <property type="match status" value="1"/>
</dbReference>
<dbReference type="Pfam" id="PF14714">
    <property type="entry name" value="KH_dom-like"/>
    <property type="match status" value="1"/>
</dbReference>
<dbReference type="PIRSF" id="PIRSF006485">
    <property type="entry name" value="GTP-binding_EngA"/>
    <property type="match status" value="1"/>
</dbReference>
<name>A0A1B7LIL7_9FIRM</name>
<dbReference type="InterPro" id="IPR006073">
    <property type="entry name" value="GTP-bd"/>
</dbReference>
<gene>
    <name evidence="9" type="primary">der</name>
    <name evidence="13" type="ORF">A6M21_02975</name>
</gene>
<feature type="binding site" evidence="9">
    <location>
        <begin position="10"/>
        <end position="17"/>
    </location>
    <ligand>
        <name>GTP</name>
        <dbReference type="ChEBI" id="CHEBI:37565"/>
        <label>1</label>
    </ligand>
</feature>
<evidence type="ECO:0000256" key="2">
    <source>
        <dbReference type="ARBA" id="ARBA00020953"/>
    </source>
</evidence>
<feature type="domain" description="EngA-type G" evidence="12">
    <location>
        <begin position="177"/>
        <end position="352"/>
    </location>
</feature>
<dbReference type="Pfam" id="PF01926">
    <property type="entry name" value="MMR_HSR1"/>
    <property type="match status" value="2"/>
</dbReference>
<evidence type="ECO:0000259" key="12">
    <source>
        <dbReference type="PROSITE" id="PS51712"/>
    </source>
</evidence>
<dbReference type="InterPro" id="IPR015946">
    <property type="entry name" value="KH_dom-like_a/b"/>
</dbReference>
<dbReference type="PRINTS" id="PR00326">
    <property type="entry name" value="GTP1OBG"/>
</dbReference>
<protein>
    <recommendedName>
        <fullName evidence="2 9">GTPase Der</fullName>
    </recommendedName>
    <alternativeName>
        <fullName evidence="7 9">GTP-binding protein EngA</fullName>
    </alternativeName>
</protein>
<dbReference type="Proteomes" id="UP000078532">
    <property type="component" value="Unassembled WGS sequence"/>
</dbReference>
<comment type="subunit">
    <text evidence="9">Associates with the 50S ribosomal subunit.</text>
</comment>
<dbReference type="InterPro" id="IPR031166">
    <property type="entry name" value="G_ENGA"/>
</dbReference>